<evidence type="ECO:0000256" key="3">
    <source>
        <dbReference type="ARBA" id="ARBA00022833"/>
    </source>
</evidence>
<sequence length="409" mass="44800">MGRLCLCFFRTFTVGGRGGKLIWTGSSAGANQEGVMAHQTRAPPRCICGHSYQLYSSLLLLLLLLLYSPFLPIAMSASLVSRLHALSPALRLHSAHESGDEAASIISSQGTCSSLEASTSSSSSYTRPNEHLAVLLPRHLWKPDAQAARCDTFMCRKKFTMWERKHHCRKCGGVFCGECSSRATTLLDASKLDFLHPPKHVPIVTFHSPTSPVRSVRVCDECWDQIHGCKSNHSPVLERSVPLAFTRQSYSAASSLSGSPITPPDALPALPVLPPRPSMRRAHTSPRIPQHTGSPLRTSSPLPPNVVSISGAHITESDLGELETYPLRHASAICKATGGGRWEPKPVVRIIGQRVPGYKAPYELDLEREEEEQRIRRANPILRDGDFQLRVPRELEPCSPGGPNTLSTF</sequence>
<protein>
    <submittedName>
        <fullName evidence="8">FYVE zinc finger-domain-containing protein</fullName>
    </submittedName>
</protein>
<feature type="region of interest" description="Disordered" evidence="5">
    <location>
        <begin position="254"/>
        <end position="302"/>
    </location>
</feature>
<dbReference type="AlphaFoldDB" id="A0A8K0UPK6"/>
<dbReference type="InterPro" id="IPR017455">
    <property type="entry name" value="Znf_FYVE-rel"/>
</dbReference>
<comment type="caution">
    <text evidence="8">The sequence shown here is derived from an EMBL/GenBank/DDBJ whole genome shotgun (WGS) entry which is preliminary data.</text>
</comment>
<evidence type="ECO:0000313" key="8">
    <source>
        <dbReference type="EMBL" id="KAH8101586.1"/>
    </source>
</evidence>
<keyword evidence="6" id="KW-1133">Transmembrane helix</keyword>
<dbReference type="Gene3D" id="3.30.40.10">
    <property type="entry name" value="Zinc/RING finger domain, C3HC4 (zinc finger)"/>
    <property type="match status" value="1"/>
</dbReference>
<dbReference type="Pfam" id="PF01363">
    <property type="entry name" value="FYVE"/>
    <property type="match status" value="1"/>
</dbReference>
<dbReference type="PANTHER" id="PTHR23164">
    <property type="entry name" value="EARLY ENDOSOME ANTIGEN 1"/>
    <property type="match status" value="1"/>
</dbReference>
<keyword evidence="6" id="KW-0472">Membrane</keyword>
<dbReference type="InterPro" id="IPR011011">
    <property type="entry name" value="Znf_FYVE_PHD"/>
</dbReference>
<keyword evidence="3" id="KW-0862">Zinc</keyword>
<organism evidence="8 9">
    <name type="scientific">Cristinia sonorae</name>
    <dbReference type="NCBI Taxonomy" id="1940300"/>
    <lineage>
        <taxon>Eukaryota</taxon>
        <taxon>Fungi</taxon>
        <taxon>Dikarya</taxon>
        <taxon>Basidiomycota</taxon>
        <taxon>Agaricomycotina</taxon>
        <taxon>Agaricomycetes</taxon>
        <taxon>Agaricomycetidae</taxon>
        <taxon>Agaricales</taxon>
        <taxon>Pleurotineae</taxon>
        <taxon>Stephanosporaceae</taxon>
        <taxon>Cristinia</taxon>
    </lineage>
</organism>
<keyword evidence="9" id="KW-1185">Reference proteome</keyword>
<feature type="domain" description="FYVE-type" evidence="7">
    <location>
        <begin position="155"/>
        <end position="227"/>
    </location>
</feature>
<feature type="transmembrane region" description="Helical" evidence="6">
    <location>
        <begin position="59"/>
        <end position="81"/>
    </location>
</feature>
<reference evidence="8" key="1">
    <citation type="journal article" date="2021" name="New Phytol.">
        <title>Evolutionary innovations through gain and loss of genes in the ectomycorrhizal Boletales.</title>
        <authorList>
            <person name="Wu G."/>
            <person name="Miyauchi S."/>
            <person name="Morin E."/>
            <person name="Kuo A."/>
            <person name="Drula E."/>
            <person name="Varga T."/>
            <person name="Kohler A."/>
            <person name="Feng B."/>
            <person name="Cao Y."/>
            <person name="Lipzen A."/>
            <person name="Daum C."/>
            <person name="Hundley H."/>
            <person name="Pangilinan J."/>
            <person name="Johnson J."/>
            <person name="Barry K."/>
            <person name="LaButti K."/>
            <person name="Ng V."/>
            <person name="Ahrendt S."/>
            <person name="Min B."/>
            <person name="Choi I.G."/>
            <person name="Park H."/>
            <person name="Plett J.M."/>
            <person name="Magnuson J."/>
            <person name="Spatafora J.W."/>
            <person name="Nagy L.G."/>
            <person name="Henrissat B."/>
            <person name="Grigoriev I.V."/>
            <person name="Yang Z.L."/>
            <person name="Xu J."/>
            <person name="Martin F.M."/>
        </authorList>
    </citation>
    <scope>NUCLEOTIDE SEQUENCE</scope>
    <source>
        <strain evidence="8">KKN 215</strain>
    </source>
</reference>
<dbReference type="InterPro" id="IPR000306">
    <property type="entry name" value="Znf_FYVE"/>
</dbReference>
<evidence type="ECO:0000259" key="7">
    <source>
        <dbReference type="PROSITE" id="PS50178"/>
    </source>
</evidence>
<keyword evidence="1" id="KW-0479">Metal-binding</keyword>
<evidence type="ECO:0000313" key="9">
    <source>
        <dbReference type="Proteomes" id="UP000813824"/>
    </source>
</evidence>
<dbReference type="PROSITE" id="PS50178">
    <property type="entry name" value="ZF_FYVE"/>
    <property type="match status" value="1"/>
</dbReference>
<evidence type="ECO:0000256" key="2">
    <source>
        <dbReference type="ARBA" id="ARBA00022771"/>
    </source>
</evidence>
<keyword evidence="6" id="KW-0812">Transmembrane</keyword>
<dbReference type="GO" id="GO:0008270">
    <property type="term" value="F:zinc ion binding"/>
    <property type="evidence" value="ECO:0007669"/>
    <property type="project" value="UniProtKB-KW"/>
</dbReference>
<evidence type="ECO:0000256" key="6">
    <source>
        <dbReference type="SAM" id="Phobius"/>
    </source>
</evidence>
<gene>
    <name evidence="8" type="ORF">BXZ70DRAFT_103165</name>
</gene>
<keyword evidence="2 4" id="KW-0863">Zinc-finger</keyword>
<proteinExistence type="predicted"/>
<accession>A0A8K0UPK6</accession>
<feature type="compositionally biased region" description="Pro residues" evidence="5">
    <location>
        <begin position="261"/>
        <end position="277"/>
    </location>
</feature>
<dbReference type="EMBL" id="JAEVFJ010000012">
    <property type="protein sequence ID" value="KAH8101586.1"/>
    <property type="molecule type" value="Genomic_DNA"/>
</dbReference>
<feature type="compositionally biased region" description="Polar residues" evidence="5">
    <location>
        <begin position="291"/>
        <end position="300"/>
    </location>
</feature>
<dbReference type="SMART" id="SM00064">
    <property type="entry name" value="FYVE"/>
    <property type="match status" value="1"/>
</dbReference>
<dbReference type="InterPro" id="IPR013083">
    <property type="entry name" value="Znf_RING/FYVE/PHD"/>
</dbReference>
<dbReference type="SUPFAM" id="SSF57903">
    <property type="entry name" value="FYVE/PHD zinc finger"/>
    <property type="match status" value="1"/>
</dbReference>
<name>A0A8K0UPK6_9AGAR</name>
<evidence type="ECO:0000256" key="4">
    <source>
        <dbReference type="PROSITE-ProRule" id="PRU00091"/>
    </source>
</evidence>
<dbReference type="OrthoDB" id="660555at2759"/>
<dbReference type="Proteomes" id="UP000813824">
    <property type="component" value="Unassembled WGS sequence"/>
</dbReference>
<evidence type="ECO:0000256" key="5">
    <source>
        <dbReference type="SAM" id="MobiDB-lite"/>
    </source>
</evidence>
<evidence type="ECO:0000256" key="1">
    <source>
        <dbReference type="ARBA" id="ARBA00022723"/>
    </source>
</evidence>